<dbReference type="EMBL" id="CP000828">
    <property type="protein sequence ID" value="ABW25439.1"/>
    <property type="molecule type" value="Genomic_DNA"/>
</dbReference>
<proteinExistence type="predicted"/>
<keyword evidence="3" id="KW-1185">Reference proteome</keyword>
<dbReference type="HOGENOM" id="CLU_067339_0_0_3"/>
<dbReference type="STRING" id="329726.AM1_0382"/>
<evidence type="ECO:0000313" key="3">
    <source>
        <dbReference type="Proteomes" id="UP000000268"/>
    </source>
</evidence>
<evidence type="ECO:0000259" key="1">
    <source>
        <dbReference type="Pfam" id="PF13524"/>
    </source>
</evidence>
<gene>
    <name evidence="2" type="ordered locus">AM1_0382</name>
</gene>
<dbReference type="KEGG" id="amr:AM1_0382"/>
<dbReference type="Pfam" id="PF13524">
    <property type="entry name" value="Glyco_trans_1_2"/>
    <property type="match status" value="1"/>
</dbReference>
<dbReference type="Proteomes" id="UP000000268">
    <property type="component" value="Chromosome"/>
</dbReference>
<dbReference type="AlphaFoldDB" id="B0C9Z9"/>
<name>B0C9Z9_ACAM1</name>
<dbReference type="OrthoDB" id="110463at2"/>
<dbReference type="RefSeq" id="WP_012161049.1">
    <property type="nucleotide sequence ID" value="NC_009925.1"/>
</dbReference>
<organism evidence="2 3">
    <name type="scientific">Acaryochloris marina (strain MBIC 11017)</name>
    <dbReference type="NCBI Taxonomy" id="329726"/>
    <lineage>
        <taxon>Bacteria</taxon>
        <taxon>Bacillati</taxon>
        <taxon>Cyanobacteriota</taxon>
        <taxon>Cyanophyceae</taxon>
        <taxon>Acaryochloridales</taxon>
        <taxon>Acaryochloridaceae</taxon>
        <taxon>Acaryochloris</taxon>
    </lineage>
</organism>
<reference evidence="2 3" key="1">
    <citation type="journal article" date="2008" name="Proc. Natl. Acad. Sci. U.S.A.">
        <title>Niche adaptation and genome expansion in the chlorophyll d-producing cyanobacterium Acaryochloris marina.</title>
        <authorList>
            <person name="Swingley W.D."/>
            <person name="Chen M."/>
            <person name="Cheung P.C."/>
            <person name="Conrad A.L."/>
            <person name="Dejesa L.C."/>
            <person name="Hao J."/>
            <person name="Honchak B.M."/>
            <person name="Karbach L.E."/>
            <person name="Kurdoglu A."/>
            <person name="Lahiri S."/>
            <person name="Mastrian S.D."/>
            <person name="Miyashita H."/>
            <person name="Page L."/>
            <person name="Ramakrishna P."/>
            <person name="Satoh S."/>
            <person name="Sattley W.M."/>
            <person name="Shimada Y."/>
            <person name="Taylor H.L."/>
            <person name="Tomo T."/>
            <person name="Tsuchiya T."/>
            <person name="Wang Z.T."/>
            <person name="Raymond J."/>
            <person name="Mimuro M."/>
            <person name="Blankenship R.E."/>
            <person name="Touchman J.W."/>
        </authorList>
    </citation>
    <scope>NUCLEOTIDE SEQUENCE [LARGE SCALE GENOMIC DNA]</scope>
    <source>
        <strain evidence="3">MBIC 11017</strain>
    </source>
</reference>
<dbReference type="eggNOG" id="COG4641">
    <property type="taxonomic scope" value="Bacteria"/>
</dbReference>
<feature type="domain" description="Spore protein YkvP/CgeB glycosyl transferase-like" evidence="1">
    <location>
        <begin position="187"/>
        <end position="320"/>
    </location>
</feature>
<evidence type="ECO:0000313" key="2">
    <source>
        <dbReference type="EMBL" id="ABW25439.1"/>
    </source>
</evidence>
<dbReference type="InterPro" id="IPR055259">
    <property type="entry name" value="YkvP/CgeB_Glyco_trans-like"/>
</dbReference>
<accession>B0C9Z9</accession>
<protein>
    <recommendedName>
        <fullName evidence="1">Spore protein YkvP/CgeB glycosyl transferase-like domain-containing protein</fullName>
    </recommendedName>
</protein>
<sequence length="337" mass="38692">MSKIWYFGDSNFNSNSYRRYLTLLRLGNSVSLFNPYKHLLPWMVKISWKISYDFFQGYIIKWLYVNLSNLPKPDLIWINSGEIFGKKCLKYLRGFGVPIILYNNDDPTGSRDGLRFSTLLKNIHFYDLCVVMRSVNELEYKSFGAQKVLRVWMSYDELVHSTSVGCQLNLSNISFLGTYRSGENRDQFLLDMICAGLDLEIWGNGWNKSPSYNDSKFNSHYYGPAIGKKYADVIQNSAICLGFLSSTNRDTYTTRSVEIPASGGLLCAERTSEHQLLFEEGKEAVFWSSISECIEVCKYLIQNPKLRETIREAGMKKVRKLGVGNEDVCRQILSIVS</sequence>